<accession>A0ABQ8Q2Z2</accession>
<comment type="caution">
    <text evidence="2">The sequence shown here is derived from an EMBL/GenBank/DDBJ whole genome shotgun (WGS) entry which is preliminary data.</text>
</comment>
<reference evidence="2" key="1">
    <citation type="submission" date="2022-08" db="EMBL/GenBank/DDBJ databases">
        <authorList>
            <consortium name="DOE Joint Genome Institute"/>
            <person name="Min B."/>
            <person name="Riley R."/>
            <person name="Sierra-Patev S."/>
            <person name="Naranjo-Ortiz M."/>
            <person name="Looney B."/>
            <person name="Konkel Z."/>
            <person name="Slot J.C."/>
            <person name="Sakamoto Y."/>
            <person name="Steenwyk J.L."/>
            <person name="Rokas A."/>
            <person name="Carro J."/>
            <person name="Camarero S."/>
            <person name="Ferreira P."/>
            <person name="Molpeceres G."/>
            <person name="Ruiz-Duenas F.J."/>
            <person name="Serrano A."/>
            <person name="Henrissat B."/>
            <person name="Drula E."/>
            <person name="Hughes K.W."/>
            <person name="Mata J.L."/>
            <person name="Ishikawa N.K."/>
            <person name="Vargas-Isla R."/>
            <person name="Ushijima S."/>
            <person name="Smith C.A."/>
            <person name="Ahrendt S."/>
            <person name="Andreopoulos W."/>
            <person name="He G."/>
            <person name="Labutti K."/>
            <person name="Lipzen A."/>
            <person name="Ng V."/>
            <person name="Sandor L."/>
            <person name="Barry K."/>
            <person name="Martinez A.T."/>
            <person name="Xiao Y."/>
            <person name="Gibbons J.G."/>
            <person name="Terashima K."/>
            <person name="Hibbett D.S."/>
            <person name="Grigoriev I.V."/>
        </authorList>
    </citation>
    <scope>NUCLEOTIDE SEQUENCE</scope>
    <source>
        <strain evidence="2">TFB10827</strain>
    </source>
</reference>
<feature type="region of interest" description="Disordered" evidence="1">
    <location>
        <begin position="215"/>
        <end position="236"/>
    </location>
</feature>
<evidence type="ECO:0000313" key="3">
    <source>
        <dbReference type="Proteomes" id="UP001163828"/>
    </source>
</evidence>
<gene>
    <name evidence="2" type="ORF">F5050DRAFT_1715036</name>
</gene>
<evidence type="ECO:0000313" key="2">
    <source>
        <dbReference type="EMBL" id="KAJ3992763.1"/>
    </source>
</evidence>
<name>A0ABQ8Q2Z2_9AGAR</name>
<dbReference type="Proteomes" id="UP001163828">
    <property type="component" value="Unassembled WGS sequence"/>
</dbReference>
<protein>
    <submittedName>
        <fullName evidence="2">Uncharacterized protein</fullName>
    </submittedName>
</protein>
<organism evidence="2 3">
    <name type="scientific">Lentinula boryana</name>
    <dbReference type="NCBI Taxonomy" id="40481"/>
    <lineage>
        <taxon>Eukaryota</taxon>
        <taxon>Fungi</taxon>
        <taxon>Dikarya</taxon>
        <taxon>Basidiomycota</taxon>
        <taxon>Agaricomycotina</taxon>
        <taxon>Agaricomycetes</taxon>
        <taxon>Agaricomycetidae</taxon>
        <taxon>Agaricales</taxon>
        <taxon>Marasmiineae</taxon>
        <taxon>Omphalotaceae</taxon>
        <taxon>Lentinula</taxon>
    </lineage>
</organism>
<proteinExistence type="predicted"/>
<keyword evidence="3" id="KW-1185">Reference proteome</keyword>
<sequence length="257" mass="28876">MRQGYLLRRGYGNKPAYALRYAGGALSLFYLNVENPKDIFYNEEIGAVIYPTSSYVQENFKALIKSAKPPPARMLPQGASNAVSKNINPGPTGIKGPSKNSLIIDPLALWLPPDCLGFNSQKWEELYEVVCSSIDVAQIGISGKDFFKAIKKARREENSDNWVYSDFCVLCKDFLGRVVTSCPCNKKSYCAACTVAMLKEDYKHEQFRFEQTDRDGAVKSLLPPGPSEITKKKRLREAKREAQELAEDQLEEGELRE</sequence>
<evidence type="ECO:0000256" key="1">
    <source>
        <dbReference type="SAM" id="MobiDB-lite"/>
    </source>
</evidence>
<dbReference type="EMBL" id="MU790825">
    <property type="protein sequence ID" value="KAJ3992763.1"/>
    <property type="molecule type" value="Genomic_DNA"/>
</dbReference>